<evidence type="ECO:0000256" key="6">
    <source>
        <dbReference type="ARBA" id="ARBA00018569"/>
    </source>
</evidence>
<sequence>MKQTVLVTGGAGYIGSHVVRQLGEAGYDIVIYDNCSTGVPASILYGDLVVGDLADQDRLYKLFSRHKFSAVLHFAASLIAPESVENPLDYYANNTRNTLNLLRCCDVFNVEQLVFSSTAAVYGEPGEKPVTEQTPTLPINPYGRSKLMSEWLIQDHARASKLRYVILRYFNVAGADPGRRIGQMTAATHLVRAACDAALGRKPEIKIFGTDFATSDGTGIRDYIHVEDLASAHLGALQYLEGNNQSQTLNCGYGKGYSVRQVIDLVQQVSGVKFKVLEAPRRPGDPACVTACADRIREVLDWQPQYDDLETIIRTALFWEIRRDLQGAKHPLVDTIATRLKQAAAERKLARMPQASATSTQYRQPKSA</sequence>
<evidence type="ECO:0000256" key="5">
    <source>
        <dbReference type="ARBA" id="ARBA00013189"/>
    </source>
</evidence>
<dbReference type="Pfam" id="PF01370">
    <property type="entry name" value="Epimerase"/>
    <property type="match status" value="1"/>
</dbReference>
<feature type="region of interest" description="Disordered" evidence="11">
    <location>
        <begin position="348"/>
        <end position="368"/>
    </location>
</feature>
<evidence type="ECO:0000256" key="3">
    <source>
        <dbReference type="ARBA" id="ARBA00004947"/>
    </source>
</evidence>
<name>A0A928VL45_9CYAN</name>
<dbReference type="CDD" id="cd05247">
    <property type="entry name" value="UDP_G4E_1_SDR_e"/>
    <property type="match status" value="1"/>
</dbReference>
<keyword evidence="7 10" id="KW-0520">NAD</keyword>
<dbReference type="RefSeq" id="WP_264325428.1">
    <property type="nucleotide sequence ID" value="NZ_JADEXQ010000039.1"/>
</dbReference>
<dbReference type="AlphaFoldDB" id="A0A928VL45"/>
<organism evidence="13 14">
    <name type="scientific">Romeriopsis navalis LEGE 11480</name>
    <dbReference type="NCBI Taxonomy" id="2777977"/>
    <lineage>
        <taxon>Bacteria</taxon>
        <taxon>Bacillati</taxon>
        <taxon>Cyanobacteriota</taxon>
        <taxon>Cyanophyceae</taxon>
        <taxon>Leptolyngbyales</taxon>
        <taxon>Leptolyngbyaceae</taxon>
        <taxon>Romeriopsis</taxon>
        <taxon>Romeriopsis navalis</taxon>
    </lineage>
</organism>
<dbReference type="InterPro" id="IPR001509">
    <property type="entry name" value="Epimerase_deHydtase"/>
</dbReference>
<dbReference type="InterPro" id="IPR036291">
    <property type="entry name" value="NAD(P)-bd_dom_sf"/>
</dbReference>
<dbReference type="EC" id="5.1.3.2" evidence="5 10"/>
<evidence type="ECO:0000256" key="2">
    <source>
        <dbReference type="ARBA" id="ARBA00001911"/>
    </source>
</evidence>
<dbReference type="PANTHER" id="PTHR43725:SF53">
    <property type="entry name" value="UDP-ARABINOSE 4-EPIMERASE 1"/>
    <property type="match status" value="1"/>
</dbReference>
<dbReference type="Gene3D" id="3.40.50.720">
    <property type="entry name" value="NAD(P)-binding Rossmann-like Domain"/>
    <property type="match status" value="1"/>
</dbReference>
<proteinExistence type="inferred from homology"/>
<dbReference type="PANTHER" id="PTHR43725">
    <property type="entry name" value="UDP-GLUCOSE 4-EPIMERASE"/>
    <property type="match status" value="1"/>
</dbReference>
<protein>
    <recommendedName>
        <fullName evidence="6 10">UDP-glucose 4-epimerase</fullName>
        <ecNumber evidence="5 10">5.1.3.2</ecNumber>
    </recommendedName>
</protein>
<comment type="similarity">
    <text evidence="4 10">Belongs to the NAD(P)-dependent epimerase/dehydratase family.</text>
</comment>
<keyword evidence="8 10" id="KW-0413">Isomerase</keyword>
<keyword evidence="9 10" id="KW-0119">Carbohydrate metabolism</keyword>
<reference evidence="13" key="1">
    <citation type="submission" date="2020-10" db="EMBL/GenBank/DDBJ databases">
        <authorList>
            <person name="Castelo-Branco R."/>
            <person name="Eusebio N."/>
            <person name="Adriana R."/>
            <person name="Vieira A."/>
            <person name="Brugerolle De Fraissinette N."/>
            <person name="Rezende De Castro R."/>
            <person name="Schneider M.P."/>
            <person name="Vasconcelos V."/>
            <person name="Leao P.N."/>
        </authorList>
    </citation>
    <scope>NUCLEOTIDE SEQUENCE</scope>
    <source>
        <strain evidence="13">LEGE 11480</strain>
    </source>
</reference>
<comment type="subunit">
    <text evidence="10">Homodimer.</text>
</comment>
<keyword evidence="14" id="KW-1185">Reference proteome</keyword>
<comment type="pathway">
    <text evidence="3 10">Carbohydrate metabolism; galactose metabolism.</text>
</comment>
<dbReference type="Gene3D" id="3.90.25.10">
    <property type="entry name" value="UDP-galactose 4-epimerase, domain 1"/>
    <property type="match status" value="1"/>
</dbReference>
<evidence type="ECO:0000313" key="13">
    <source>
        <dbReference type="EMBL" id="MBE9030598.1"/>
    </source>
</evidence>
<dbReference type="GO" id="GO:0003978">
    <property type="term" value="F:UDP-glucose 4-epimerase activity"/>
    <property type="evidence" value="ECO:0007669"/>
    <property type="project" value="UniProtKB-UniRule"/>
</dbReference>
<evidence type="ECO:0000313" key="14">
    <source>
        <dbReference type="Proteomes" id="UP000625316"/>
    </source>
</evidence>
<comment type="catalytic activity">
    <reaction evidence="1 10">
        <text>UDP-alpha-D-glucose = UDP-alpha-D-galactose</text>
        <dbReference type="Rhea" id="RHEA:22168"/>
        <dbReference type="ChEBI" id="CHEBI:58885"/>
        <dbReference type="ChEBI" id="CHEBI:66914"/>
        <dbReference type="EC" id="5.1.3.2"/>
    </reaction>
</comment>
<feature type="compositionally biased region" description="Polar residues" evidence="11">
    <location>
        <begin position="355"/>
        <end position="368"/>
    </location>
</feature>
<dbReference type="Proteomes" id="UP000625316">
    <property type="component" value="Unassembled WGS sequence"/>
</dbReference>
<dbReference type="EMBL" id="JADEXQ010000039">
    <property type="protein sequence ID" value="MBE9030598.1"/>
    <property type="molecule type" value="Genomic_DNA"/>
</dbReference>
<dbReference type="InterPro" id="IPR005886">
    <property type="entry name" value="UDP_G4E"/>
</dbReference>
<gene>
    <name evidence="13" type="primary">galE</name>
    <name evidence="13" type="ORF">IQ266_12740</name>
</gene>
<evidence type="ECO:0000256" key="8">
    <source>
        <dbReference type="ARBA" id="ARBA00023235"/>
    </source>
</evidence>
<evidence type="ECO:0000259" key="12">
    <source>
        <dbReference type="Pfam" id="PF01370"/>
    </source>
</evidence>
<evidence type="ECO:0000256" key="1">
    <source>
        <dbReference type="ARBA" id="ARBA00000083"/>
    </source>
</evidence>
<evidence type="ECO:0000256" key="9">
    <source>
        <dbReference type="ARBA" id="ARBA00023277"/>
    </source>
</evidence>
<comment type="caution">
    <text evidence="13">The sequence shown here is derived from an EMBL/GenBank/DDBJ whole genome shotgun (WGS) entry which is preliminary data.</text>
</comment>
<evidence type="ECO:0000256" key="11">
    <source>
        <dbReference type="SAM" id="MobiDB-lite"/>
    </source>
</evidence>
<accession>A0A928VL45</accession>
<evidence type="ECO:0000256" key="10">
    <source>
        <dbReference type="RuleBase" id="RU366046"/>
    </source>
</evidence>
<dbReference type="SUPFAM" id="SSF51735">
    <property type="entry name" value="NAD(P)-binding Rossmann-fold domains"/>
    <property type="match status" value="1"/>
</dbReference>
<feature type="domain" description="NAD-dependent epimerase/dehydratase" evidence="12">
    <location>
        <begin position="5"/>
        <end position="252"/>
    </location>
</feature>
<dbReference type="NCBIfam" id="TIGR01179">
    <property type="entry name" value="galE"/>
    <property type="match status" value="1"/>
</dbReference>
<evidence type="ECO:0000256" key="4">
    <source>
        <dbReference type="ARBA" id="ARBA00007637"/>
    </source>
</evidence>
<dbReference type="GO" id="GO:0033499">
    <property type="term" value="P:galactose catabolic process via UDP-galactose, Leloir pathway"/>
    <property type="evidence" value="ECO:0007669"/>
    <property type="project" value="TreeGrafter"/>
</dbReference>
<comment type="cofactor">
    <cofactor evidence="2 10">
        <name>NAD(+)</name>
        <dbReference type="ChEBI" id="CHEBI:57540"/>
    </cofactor>
</comment>
<evidence type="ECO:0000256" key="7">
    <source>
        <dbReference type="ARBA" id="ARBA00023027"/>
    </source>
</evidence>